<dbReference type="OrthoDB" id="3364175at2759"/>
<proteinExistence type="predicted"/>
<dbReference type="SMART" id="SM00066">
    <property type="entry name" value="GAL4"/>
    <property type="match status" value="1"/>
</dbReference>
<dbReference type="InterPro" id="IPR001138">
    <property type="entry name" value="Zn2Cys6_DnaBD"/>
</dbReference>
<dbReference type="CDD" id="cd12148">
    <property type="entry name" value="fungal_TF_MHR"/>
    <property type="match status" value="1"/>
</dbReference>
<dbReference type="CDD" id="cd00067">
    <property type="entry name" value="GAL4"/>
    <property type="match status" value="1"/>
</dbReference>
<dbReference type="GO" id="GO:0005634">
    <property type="term" value="C:nucleus"/>
    <property type="evidence" value="ECO:0007669"/>
    <property type="project" value="UniProtKB-SubCell"/>
</dbReference>
<dbReference type="PANTHER" id="PTHR31001:SF90">
    <property type="entry name" value="CENTROMERE DNA-BINDING PROTEIN COMPLEX CBF3 SUBUNIT B"/>
    <property type="match status" value="1"/>
</dbReference>
<evidence type="ECO:0000259" key="4">
    <source>
        <dbReference type="PROSITE" id="PS50048"/>
    </source>
</evidence>
<feature type="region of interest" description="Disordered" evidence="3">
    <location>
        <begin position="97"/>
        <end position="123"/>
    </location>
</feature>
<accession>A0A5N6KVF4</accession>
<dbReference type="PROSITE" id="PS50048">
    <property type="entry name" value="ZN2_CY6_FUNGAL_2"/>
    <property type="match status" value="1"/>
</dbReference>
<dbReference type="EMBL" id="VIBQ01000014">
    <property type="protein sequence ID" value="KAB8349505.1"/>
    <property type="molecule type" value="Genomic_DNA"/>
</dbReference>
<dbReference type="InterPro" id="IPR050613">
    <property type="entry name" value="Sec_Metabolite_Reg"/>
</dbReference>
<dbReference type="Pfam" id="PF00172">
    <property type="entry name" value="Zn_clus"/>
    <property type="match status" value="1"/>
</dbReference>
<sequence>MKRSSSSVDPPSKFPRQTPVSCKNCRTKKLKCDRTDPCFNCSSRGITCEYGDAKVPKDTAGVEKSLGTVARQRQDDSLSSRLDRLESLLISIAGDRGEQITSSNPNSNARPLDNAASDDDRLSYASGKDEVEASLQQVSHNILTNFTPFSFLSQARNFLRVRVLPMKDMGRFADVSLGLEAFLPTFREGHLLLEDYIEFIEHSQRLVHISNTRTDLVTMYEALEAGEQVPPARVALFLGIFANSAARATSVAVNTSPFTSDESKGLAVLWQRVSMDILDKLVRTRSSEMTMEQLQATLILSHPCNYLEGLSVSFRHLMMSALNIAREMGLHRIDSPAAIAARRHAPVEVLVTTELQRRLWWHIVASEWLLASVAGPQEHTYNIQPSQFSVNKPLNADDEQLPFLLLSPTTDVTASAILPTEMVYQIYRIELAVICRDYIDALPLSDTAIDELTARFYKHIDNLPLFLRLDATSRHLSRASHVQRPYLHVQARLATAGAYFRIIEVHRPRLMRRQVGRHSANEQTRQQYAQSRAICLESARAIINCVEGATEVWTLGAYVHHYFMAVVALALDLHAAHDAEPENLKRPEQRRAQREEVQEACDRLLRMQRECVAVKRLLKPITDVVRRHAEKATAAGGAEATAGSGTKWGRVETSENVSSMEILGTSEFDPFADLLDMTAGGFDDEMLSMFLRDLDSGVAF</sequence>
<feature type="compositionally biased region" description="Polar residues" evidence="3">
    <location>
        <begin position="99"/>
        <end position="109"/>
    </location>
</feature>
<protein>
    <recommendedName>
        <fullName evidence="4">Zn(2)-C6 fungal-type domain-containing protein</fullName>
    </recommendedName>
</protein>
<dbReference type="SUPFAM" id="SSF57701">
    <property type="entry name" value="Zn2/Cys6 DNA-binding domain"/>
    <property type="match status" value="1"/>
</dbReference>
<dbReference type="Gene3D" id="4.10.240.10">
    <property type="entry name" value="Zn(2)-C6 fungal-type DNA-binding domain"/>
    <property type="match status" value="1"/>
</dbReference>
<feature type="domain" description="Zn(2)-C6 fungal-type" evidence="4">
    <location>
        <begin position="21"/>
        <end position="50"/>
    </location>
</feature>
<dbReference type="GO" id="GO:0000981">
    <property type="term" value="F:DNA-binding transcription factor activity, RNA polymerase II-specific"/>
    <property type="evidence" value="ECO:0007669"/>
    <property type="project" value="InterPro"/>
</dbReference>
<dbReference type="PROSITE" id="PS00463">
    <property type="entry name" value="ZN2_CY6_FUNGAL_1"/>
    <property type="match status" value="1"/>
</dbReference>
<dbReference type="PANTHER" id="PTHR31001">
    <property type="entry name" value="UNCHARACTERIZED TRANSCRIPTIONAL REGULATORY PROTEIN"/>
    <property type="match status" value="1"/>
</dbReference>
<evidence type="ECO:0000256" key="1">
    <source>
        <dbReference type="ARBA" id="ARBA00004123"/>
    </source>
</evidence>
<dbReference type="InterPro" id="IPR036864">
    <property type="entry name" value="Zn2-C6_fun-type_DNA-bd_sf"/>
</dbReference>
<evidence type="ECO:0000256" key="3">
    <source>
        <dbReference type="SAM" id="MobiDB-lite"/>
    </source>
</evidence>
<dbReference type="AlphaFoldDB" id="A0A5N6KVF4"/>
<organism evidence="5 6">
    <name type="scientific">Carpinus fangiana</name>
    <dbReference type="NCBI Taxonomy" id="176857"/>
    <lineage>
        <taxon>Eukaryota</taxon>
        <taxon>Viridiplantae</taxon>
        <taxon>Streptophyta</taxon>
        <taxon>Embryophyta</taxon>
        <taxon>Tracheophyta</taxon>
        <taxon>Spermatophyta</taxon>
        <taxon>Magnoliopsida</taxon>
        <taxon>eudicotyledons</taxon>
        <taxon>Gunneridae</taxon>
        <taxon>Pentapetalae</taxon>
        <taxon>rosids</taxon>
        <taxon>fabids</taxon>
        <taxon>Fagales</taxon>
        <taxon>Betulaceae</taxon>
        <taxon>Carpinus</taxon>
    </lineage>
</organism>
<dbReference type="Proteomes" id="UP000327013">
    <property type="component" value="Unassembled WGS sequence"/>
</dbReference>
<name>A0A5N6KVF4_9ROSI</name>
<feature type="region of interest" description="Disordered" evidence="3">
    <location>
        <begin position="1"/>
        <end position="20"/>
    </location>
</feature>
<comment type="caution">
    <text evidence="5">The sequence shown here is derived from an EMBL/GenBank/DDBJ whole genome shotgun (WGS) entry which is preliminary data.</text>
</comment>
<evidence type="ECO:0000256" key="2">
    <source>
        <dbReference type="ARBA" id="ARBA00023242"/>
    </source>
</evidence>
<gene>
    <name evidence="5" type="ORF">FH972_023531</name>
</gene>
<reference evidence="5 6" key="1">
    <citation type="submission" date="2019-06" db="EMBL/GenBank/DDBJ databases">
        <title>A chromosomal-level reference genome of Carpinus fangiana (Coryloideae, Betulaceae).</title>
        <authorList>
            <person name="Yang X."/>
            <person name="Wang Z."/>
            <person name="Zhang L."/>
            <person name="Hao G."/>
            <person name="Liu J."/>
            <person name="Yang Y."/>
        </authorList>
    </citation>
    <scope>NUCLEOTIDE SEQUENCE [LARGE SCALE GENOMIC DNA]</scope>
    <source>
        <strain evidence="5">Cfa_2016G</strain>
        <tissue evidence="5">Leaf</tissue>
    </source>
</reference>
<dbReference type="GO" id="GO:0008270">
    <property type="term" value="F:zinc ion binding"/>
    <property type="evidence" value="ECO:0007669"/>
    <property type="project" value="InterPro"/>
</dbReference>
<keyword evidence="2" id="KW-0539">Nucleus</keyword>
<evidence type="ECO:0000313" key="5">
    <source>
        <dbReference type="EMBL" id="KAB8349505.1"/>
    </source>
</evidence>
<keyword evidence="6" id="KW-1185">Reference proteome</keyword>
<evidence type="ECO:0000313" key="6">
    <source>
        <dbReference type="Proteomes" id="UP000327013"/>
    </source>
</evidence>
<comment type="subcellular location">
    <subcellularLocation>
        <location evidence="1">Nucleus</location>
    </subcellularLocation>
</comment>